<evidence type="ECO:0000256" key="4">
    <source>
        <dbReference type="ARBA" id="ARBA00022989"/>
    </source>
</evidence>
<dbReference type="PANTHER" id="PTHR23513">
    <property type="entry name" value="INTEGRAL MEMBRANE EFFLUX PROTEIN-RELATED"/>
    <property type="match status" value="1"/>
</dbReference>
<dbReference type="Proteomes" id="UP000254835">
    <property type="component" value="Unassembled WGS sequence"/>
</dbReference>
<proteinExistence type="predicted"/>
<dbReference type="Gene3D" id="1.20.1250.20">
    <property type="entry name" value="MFS general substrate transporter like domains"/>
    <property type="match status" value="1"/>
</dbReference>
<keyword evidence="2" id="KW-1003">Cell membrane</keyword>
<protein>
    <submittedName>
        <fullName evidence="7">Enterobactin exporter EntS</fullName>
    </submittedName>
</protein>
<dbReference type="GeneID" id="57904579"/>
<keyword evidence="3 6" id="KW-0812">Transmembrane</keyword>
<dbReference type="EMBL" id="UHJA01000001">
    <property type="protein sequence ID" value="SUP78288.1"/>
    <property type="molecule type" value="Genomic_DNA"/>
</dbReference>
<dbReference type="GO" id="GO:0005886">
    <property type="term" value="C:plasma membrane"/>
    <property type="evidence" value="ECO:0007669"/>
    <property type="project" value="UniProtKB-SubCell"/>
</dbReference>
<evidence type="ECO:0000256" key="1">
    <source>
        <dbReference type="ARBA" id="ARBA00004651"/>
    </source>
</evidence>
<reference evidence="7 8" key="1">
    <citation type="submission" date="2018-06" db="EMBL/GenBank/DDBJ databases">
        <authorList>
            <consortium name="Pathogen Informatics"/>
            <person name="Doyle S."/>
        </authorList>
    </citation>
    <scope>NUCLEOTIDE SEQUENCE [LARGE SCALE GENOMIC DNA]</scope>
    <source>
        <strain evidence="7 8">NCTC11470</strain>
    </source>
</reference>
<dbReference type="PANTHER" id="PTHR23513:SF6">
    <property type="entry name" value="MAJOR FACILITATOR SUPERFAMILY ASSOCIATED DOMAIN-CONTAINING PROTEIN"/>
    <property type="match status" value="1"/>
</dbReference>
<dbReference type="AlphaFoldDB" id="A0A380PXK0"/>
<evidence type="ECO:0000256" key="3">
    <source>
        <dbReference type="ARBA" id="ARBA00022692"/>
    </source>
</evidence>
<feature type="transmembrane region" description="Helical" evidence="6">
    <location>
        <begin position="166"/>
        <end position="190"/>
    </location>
</feature>
<feature type="transmembrane region" description="Helical" evidence="6">
    <location>
        <begin position="308"/>
        <end position="333"/>
    </location>
</feature>
<organism evidence="7 8">
    <name type="scientific">Yersinia frederiksenii</name>
    <dbReference type="NCBI Taxonomy" id="29484"/>
    <lineage>
        <taxon>Bacteria</taxon>
        <taxon>Pseudomonadati</taxon>
        <taxon>Pseudomonadota</taxon>
        <taxon>Gammaproteobacteria</taxon>
        <taxon>Enterobacterales</taxon>
        <taxon>Yersiniaceae</taxon>
        <taxon>Yersinia</taxon>
    </lineage>
</organism>
<feature type="transmembrane region" description="Helical" evidence="6">
    <location>
        <begin position="214"/>
        <end position="233"/>
    </location>
</feature>
<evidence type="ECO:0000256" key="6">
    <source>
        <dbReference type="SAM" id="Phobius"/>
    </source>
</evidence>
<evidence type="ECO:0000256" key="2">
    <source>
        <dbReference type="ARBA" id="ARBA00022475"/>
    </source>
</evidence>
<dbReference type="CDD" id="cd06173">
    <property type="entry name" value="MFS_MefA_like"/>
    <property type="match status" value="1"/>
</dbReference>
<accession>A0A380PXK0</accession>
<evidence type="ECO:0000313" key="8">
    <source>
        <dbReference type="Proteomes" id="UP000254835"/>
    </source>
</evidence>
<feature type="transmembrane region" description="Helical" evidence="6">
    <location>
        <begin position="44"/>
        <end position="64"/>
    </location>
</feature>
<dbReference type="SUPFAM" id="SSF103473">
    <property type="entry name" value="MFS general substrate transporter"/>
    <property type="match status" value="1"/>
</dbReference>
<keyword evidence="4 6" id="KW-1133">Transmembrane helix</keyword>
<feature type="transmembrane region" description="Helical" evidence="6">
    <location>
        <begin position="377"/>
        <end position="396"/>
    </location>
</feature>
<dbReference type="InterPro" id="IPR036259">
    <property type="entry name" value="MFS_trans_sf"/>
</dbReference>
<feature type="transmembrane region" description="Helical" evidence="6">
    <location>
        <begin position="245"/>
        <end position="269"/>
    </location>
</feature>
<dbReference type="GO" id="GO:0022857">
    <property type="term" value="F:transmembrane transporter activity"/>
    <property type="evidence" value="ECO:0007669"/>
    <property type="project" value="InterPro"/>
</dbReference>
<dbReference type="Pfam" id="PF07690">
    <property type="entry name" value="MFS_1"/>
    <property type="match status" value="1"/>
</dbReference>
<evidence type="ECO:0000256" key="5">
    <source>
        <dbReference type="ARBA" id="ARBA00023136"/>
    </source>
</evidence>
<keyword evidence="5 6" id="KW-0472">Membrane</keyword>
<feature type="transmembrane region" description="Helical" evidence="6">
    <location>
        <begin position="281"/>
        <end position="302"/>
    </location>
</feature>
<evidence type="ECO:0000313" key="7">
    <source>
        <dbReference type="EMBL" id="SUP78288.1"/>
    </source>
</evidence>
<comment type="subcellular location">
    <subcellularLocation>
        <location evidence="1">Cell membrane</location>
        <topology evidence="1">Multi-pass membrane protein</topology>
    </subcellularLocation>
</comment>
<sequence>MLKLFIIAGFPYLFTSRVFNSISVWIDFTLIFTIMSFHFNAPAYQLGIAAVLYGFPGLLLGPFIGQLADRYSPVVILLASSLARLTTSLWLATETNQELFFIGIFLKGISNLGFSPAEQILIRELLNKEQILSTTALSNISDQCIKIASPLFVSFISITINLQSIFYLTAIMTLTTVLLTIRMGFIIGWVKKPKTATETLPRFRLAYNIIRKKPGFYSSFLVVMAASLTLGLYDSILSALLREQGFGPNTFGIIVSCTAAGAILSGFLFKRTHSLFGNQWLMIFGLIGFSITVLIAGTFCLIFDNLHIYIFCTIWFINGFCYSCIMMSFNIVLQNEAPTSMLGIISTSCRSAQLATLVAGSVIGSGFAHYIGIPITFVIAGSTGLAMTGYLLFTHLKKITR</sequence>
<dbReference type="OrthoDB" id="9775268at2"/>
<dbReference type="RefSeq" id="WP_032911671.1">
    <property type="nucleotide sequence ID" value="NZ_CP023964.1"/>
</dbReference>
<gene>
    <name evidence="7" type="ORF">NCTC11470_03402</name>
</gene>
<dbReference type="InterPro" id="IPR011701">
    <property type="entry name" value="MFS"/>
</dbReference>
<name>A0A380PXK0_YERFR</name>